<feature type="domain" description="NlpC/P60" evidence="7">
    <location>
        <begin position="110"/>
        <end position="254"/>
    </location>
</feature>
<dbReference type="InterPro" id="IPR003646">
    <property type="entry name" value="SH3-like_bac-type"/>
</dbReference>
<proteinExistence type="inferred from homology"/>
<name>A0A972JYH8_9BACL</name>
<dbReference type="Proteomes" id="UP000641588">
    <property type="component" value="Unassembled WGS sequence"/>
</dbReference>
<dbReference type="PANTHER" id="PTHR47053:SF1">
    <property type="entry name" value="MUREIN DD-ENDOPEPTIDASE MEPH-RELATED"/>
    <property type="match status" value="1"/>
</dbReference>
<keyword evidence="5" id="KW-0732">Signal</keyword>
<dbReference type="PROSITE" id="PS51935">
    <property type="entry name" value="NLPC_P60"/>
    <property type="match status" value="1"/>
</dbReference>
<dbReference type="InterPro" id="IPR000064">
    <property type="entry name" value="NLP_P60_dom"/>
</dbReference>
<dbReference type="InterPro" id="IPR051202">
    <property type="entry name" value="Peptidase_C40"/>
</dbReference>
<reference evidence="8" key="1">
    <citation type="submission" date="2019-10" db="EMBL/GenBank/DDBJ databases">
        <title>Description of Paenibacillus glebae sp. nov.</title>
        <authorList>
            <person name="Carlier A."/>
            <person name="Qi S."/>
        </authorList>
    </citation>
    <scope>NUCLEOTIDE SEQUENCE</scope>
    <source>
        <strain evidence="8">LMG 31456</strain>
    </source>
</reference>
<dbReference type="SMART" id="SM00287">
    <property type="entry name" value="SH3b"/>
    <property type="match status" value="1"/>
</dbReference>
<dbReference type="Pfam" id="PF08239">
    <property type="entry name" value="SH3_3"/>
    <property type="match status" value="1"/>
</dbReference>
<sequence length="255" mass="27469">MKKFLATLLIASTVTTGASLIAPTQAHAAPEATIVSSVNFRSAPNTSASSLRFLKAGEKIQIISKVNDYWYYVQTTQGQLGYISTSSKYVKYAGAGSSTGSSGGSSSSSSSTVNKIISAGKKYMGTPYEYASDRSNTRTFDCSDFVRQAFKDGAGITLPSDSRGQGSYVKSLGHSTTNWRNLKAGDLMFFMDYKGTSKSSYPSNTSNQRITHVGIYLGNGQILHTYSKDSGGVRIDNIAGKHWEYRFMYGGSALK</sequence>
<dbReference type="GO" id="GO:0006508">
    <property type="term" value="P:proteolysis"/>
    <property type="evidence" value="ECO:0007669"/>
    <property type="project" value="UniProtKB-KW"/>
</dbReference>
<feature type="chain" id="PRO_5037537692" evidence="5">
    <location>
        <begin position="29"/>
        <end position="255"/>
    </location>
</feature>
<dbReference type="Pfam" id="PF00877">
    <property type="entry name" value="NLPC_P60"/>
    <property type="match status" value="1"/>
</dbReference>
<gene>
    <name evidence="8" type="ORF">GC093_10075</name>
</gene>
<dbReference type="EMBL" id="WHOD01000049">
    <property type="protein sequence ID" value="NOU93564.1"/>
    <property type="molecule type" value="Genomic_DNA"/>
</dbReference>
<comment type="similarity">
    <text evidence="1">Belongs to the peptidase C40 family.</text>
</comment>
<organism evidence="8 9">
    <name type="scientific">Paenibacillus foliorum</name>
    <dbReference type="NCBI Taxonomy" id="2654974"/>
    <lineage>
        <taxon>Bacteria</taxon>
        <taxon>Bacillati</taxon>
        <taxon>Bacillota</taxon>
        <taxon>Bacilli</taxon>
        <taxon>Bacillales</taxon>
        <taxon>Paenibacillaceae</taxon>
        <taxon>Paenibacillus</taxon>
    </lineage>
</organism>
<evidence type="ECO:0000256" key="5">
    <source>
        <dbReference type="SAM" id="SignalP"/>
    </source>
</evidence>
<protein>
    <submittedName>
        <fullName evidence="8">SH3 domain-containing protein</fullName>
    </submittedName>
</protein>
<evidence type="ECO:0000256" key="2">
    <source>
        <dbReference type="ARBA" id="ARBA00022670"/>
    </source>
</evidence>
<evidence type="ECO:0000313" key="9">
    <source>
        <dbReference type="Proteomes" id="UP000641588"/>
    </source>
</evidence>
<evidence type="ECO:0000259" key="7">
    <source>
        <dbReference type="PROSITE" id="PS51935"/>
    </source>
</evidence>
<accession>A0A972JYH8</accession>
<dbReference type="SUPFAM" id="SSF54001">
    <property type="entry name" value="Cysteine proteinases"/>
    <property type="match status" value="1"/>
</dbReference>
<dbReference type="SUPFAM" id="SSF50044">
    <property type="entry name" value="SH3-domain"/>
    <property type="match status" value="1"/>
</dbReference>
<comment type="caution">
    <text evidence="8">The sequence shown here is derived from an EMBL/GenBank/DDBJ whole genome shotgun (WGS) entry which is preliminary data.</text>
</comment>
<dbReference type="Gene3D" id="2.30.30.40">
    <property type="entry name" value="SH3 Domains"/>
    <property type="match status" value="1"/>
</dbReference>
<dbReference type="PROSITE" id="PS51781">
    <property type="entry name" value="SH3B"/>
    <property type="match status" value="1"/>
</dbReference>
<dbReference type="PANTHER" id="PTHR47053">
    <property type="entry name" value="MUREIN DD-ENDOPEPTIDASE MEPH-RELATED"/>
    <property type="match status" value="1"/>
</dbReference>
<evidence type="ECO:0000259" key="6">
    <source>
        <dbReference type="PROSITE" id="PS51781"/>
    </source>
</evidence>
<feature type="signal peptide" evidence="5">
    <location>
        <begin position="1"/>
        <end position="28"/>
    </location>
</feature>
<keyword evidence="9" id="KW-1185">Reference proteome</keyword>
<dbReference type="Gene3D" id="3.90.1720.10">
    <property type="entry name" value="endopeptidase domain like (from Nostoc punctiforme)"/>
    <property type="match status" value="1"/>
</dbReference>
<dbReference type="RefSeq" id="WP_171651768.1">
    <property type="nucleotide sequence ID" value="NZ_WHOD01000049.1"/>
</dbReference>
<keyword evidence="3" id="KW-0378">Hydrolase</keyword>
<keyword evidence="4" id="KW-0788">Thiol protease</keyword>
<evidence type="ECO:0000313" key="8">
    <source>
        <dbReference type="EMBL" id="NOU93564.1"/>
    </source>
</evidence>
<keyword evidence="2" id="KW-0645">Protease</keyword>
<feature type="domain" description="SH3b" evidence="6">
    <location>
        <begin position="29"/>
        <end position="92"/>
    </location>
</feature>
<evidence type="ECO:0000256" key="4">
    <source>
        <dbReference type="ARBA" id="ARBA00022807"/>
    </source>
</evidence>
<dbReference type="InterPro" id="IPR036028">
    <property type="entry name" value="SH3-like_dom_sf"/>
</dbReference>
<dbReference type="GO" id="GO:0008234">
    <property type="term" value="F:cysteine-type peptidase activity"/>
    <property type="evidence" value="ECO:0007669"/>
    <property type="project" value="UniProtKB-KW"/>
</dbReference>
<evidence type="ECO:0000256" key="1">
    <source>
        <dbReference type="ARBA" id="ARBA00007074"/>
    </source>
</evidence>
<evidence type="ECO:0000256" key="3">
    <source>
        <dbReference type="ARBA" id="ARBA00022801"/>
    </source>
</evidence>
<dbReference type="AlphaFoldDB" id="A0A972JYH8"/>
<dbReference type="CDD" id="cd00174">
    <property type="entry name" value="SH3"/>
    <property type="match status" value="1"/>
</dbReference>
<dbReference type="InterPro" id="IPR038765">
    <property type="entry name" value="Papain-like_cys_pep_sf"/>
</dbReference>